<accession>A0A662ZA82</accession>
<evidence type="ECO:0000256" key="8">
    <source>
        <dbReference type="PIRSR" id="PIRSR018455-2"/>
    </source>
</evidence>
<evidence type="ECO:0000256" key="5">
    <source>
        <dbReference type="ARBA" id="ARBA00022801"/>
    </source>
</evidence>
<gene>
    <name evidence="9" type="ORF">SAMN04487865_10354</name>
</gene>
<dbReference type="EMBL" id="FOSF01000035">
    <property type="protein sequence ID" value="SFK19007.1"/>
    <property type="molecule type" value="Genomic_DNA"/>
</dbReference>
<keyword evidence="3" id="KW-0732">Signal</keyword>
<keyword evidence="1" id="KW-0645">Protease</keyword>
<name>A0A662ZA82_9GAMM</name>
<dbReference type="InterPro" id="IPR009045">
    <property type="entry name" value="Zn_M74/Hedgehog-like"/>
</dbReference>
<protein>
    <submittedName>
        <fullName evidence="9">Penicillin-insensitive murein endopeptidase</fullName>
    </submittedName>
</protein>
<dbReference type="PIRSF" id="PIRSF018455">
    <property type="entry name" value="MepA"/>
    <property type="match status" value="1"/>
</dbReference>
<evidence type="ECO:0000256" key="7">
    <source>
        <dbReference type="ARBA" id="ARBA00023049"/>
    </source>
</evidence>
<evidence type="ECO:0000256" key="4">
    <source>
        <dbReference type="ARBA" id="ARBA00022764"/>
    </source>
</evidence>
<sequence>MFHLQRWALLRDYFLLNNIRLFIAVFLSLFLSFSSYAMSSETSAESIGEYANGCIKGAVELKDGKNYQVQRWGNSRNFGHPELIDYINKLVAKAKKAGLPDLLVGDLSRPLGGSFGSASNHGSHQIGLDVDISFDFSTPRKSQYELTHPEDVYIVDTKNRPTKFFDNNRVALLYMAAQDPRVERIFVAPGIKRTLCQIYEGHDKSWLQKIRPWFGHRGHMHVRLGCPVDSPACVRQAKSPSGDGCGAELASWFVPPPPSTKPAKPKVKPKKIPPARCQALFKENNYN</sequence>
<dbReference type="GO" id="GO:0030288">
    <property type="term" value="C:outer membrane-bounded periplasmic space"/>
    <property type="evidence" value="ECO:0007669"/>
    <property type="project" value="InterPro"/>
</dbReference>
<dbReference type="GO" id="GO:0006508">
    <property type="term" value="P:proteolysis"/>
    <property type="evidence" value="ECO:0007669"/>
    <property type="project" value="UniProtKB-KW"/>
</dbReference>
<dbReference type="Proteomes" id="UP000243374">
    <property type="component" value="Unassembled WGS sequence"/>
</dbReference>
<keyword evidence="8" id="KW-1015">Disulfide bond</keyword>
<keyword evidence="4" id="KW-0574">Periplasm</keyword>
<feature type="disulfide bond" evidence="8">
    <location>
        <begin position="196"/>
        <end position="245"/>
    </location>
</feature>
<evidence type="ECO:0000256" key="1">
    <source>
        <dbReference type="ARBA" id="ARBA00022670"/>
    </source>
</evidence>
<keyword evidence="10" id="KW-1185">Reference proteome</keyword>
<feature type="disulfide bond" evidence="8">
    <location>
        <begin position="54"/>
        <end position="277"/>
    </location>
</feature>
<keyword evidence="6" id="KW-0862">Zinc</keyword>
<evidence type="ECO:0000313" key="9">
    <source>
        <dbReference type="EMBL" id="SFK19007.1"/>
    </source>
</evidence>
<keyword evidence="2" id="KW-0479">Metal-binding</keyword>
<keyword evidence="7" id="KW-0482">Metalloprotease</keyword>
<evidence type="ECO:0000256" key="2">
    <source>
        <dbReference type="ARBA" id="ARBA00022723"/>
    </source>
</evidence>
<evidence type="ECO:0000313" key="10">
    <source>
        <dbReference type="Proteomes" id="UP000243374"/>
    </source>
</evidence>
<dbReference type="GO" id="GO:0004252">
    <property type="term" value="F:serine-type endopeptidase activity"/>
    <property type="evidence" value="ECO:0007669"/>
    <property type="project" value="InterPro"/>
</dbReference>
<dbReference type="GO" id="GO:0046872">
    <property type="term" value="F:metal ion binding"/>
    <property type="evidence" value="ECO:0007669"/>
    <property type="project" value="UniProtKB-KW"/>
</dbReference>
<dbReference type="SUPFAM" id="SSF55166">
    <property type="entry name" value="Hedgehog/DD-peptidase"/>
    <property type="match status" value="1"/>
</dbReference>
<reference evidence="9 10" key="1">
    <citation type="submission" date="2016-10" db="EMBL/GenBank/DDBJ databases">
        <authorList>
            <person name="Varghese N."/>
            <person name="Submissions S."/>
        </authorList>
    </citation>
    <scope>NUCLEOTIDE SEQUENCE [LARGE SCALE GENOMIC DNA]</scope>
    <source>
        <strain evidence="9 10">22B</strain>
    </source>
</reference>
<evidence type="ECO:0000256" key="3">
    <source>
        <dbReference type="ARBA" id="ARBA00022729"/>
    </source>
</evidence>
<feature type="disulfide bond" evidence="8">
    <location>
        <begin position="226"/>
        <end position="233"/>
    </location>
</feature>
<dbReference type="Pfam" id="PF03411">
    <property type="entry name" value="Peptidase_M74"/>
    <property type="match status" value="1"/>
</dbReference>
<dbReference type="AlphaFoldDB" id="A0A662ZA82"/>
<dbReference type="Gene3D" id="3.30.1380.10">
    <property type="match status" value="1"/>
</dbReference>
<dbReference type="GO" id="GO:0008237">
    <property type="term" value="F:metallopeptidase activity"/>
    <property type="evidence" value="ECO:0007669"/>
    <property type="project" value="UniProtKB-KW"/>
</dbReference>
<dbReference type="InterPro" id="IPR005073">
    <property type="entry name" value="Peptidase_M74"/>
</dbReference>
<organism evidence="9 10">
    <name type="scientific">Succinivibrio dextrinosolvens</name>
    <dbReference type="NCBI Taxonomy" id="83771"/>
    <lineage>
        <taxon>Bacteria</taxon>
        <taxon>Pseudomonadati</taxon>
        <taxon>Pseudomonadota</taxon>
        <taxon>Gammaproteobacteria</taxon>
        <taxon>Aeromonadales</taxon>
        <taxon>Succinivibrionaceae</taxon>
        <taxon>Succinivibrio</taxon>
    </lineage>
</organism>
<keyword evidence="5" id="KW-0378">Hydrolase</keyword>
<proteinExistence type="predicted"/>
<evidence type="ECO:0000256" key="6">
    <source>
        <dbReference type="ARBA" id="ARBA00022833"/>
    </source>
</evidence>